<dbReference type="Proteomes" id="UP000799438">
    <property type="component" value="Unassembled WGS sequence"/>
</dbReference>
<sequence length="113" mass="12883">MKKRLISTEKQQTLPFCPPDIQPPFTHQSRTHPNTNHLQTRCKNYFRTATMQYKRRDNPGTFLKSQSIYPSASPRNRSSNRRPPTTTTTTTAAAETTTATIASDRPAPFIHHT</sequence>
<organism evidence="2 3">
    <name type="scientific">Aplosporella prunicola CBS 121167</name>
    <dbReference type="NCBI Taxonomy" id="1176127"/>
    <lineage>
        <taxon>Eukaryota</taxon>
        <taxon>Fungi</taxon>
        <taxon>Dikarya</taxon>
        <taxon>Ascomycota</taxon>
        <taxon>Pezizomycotina</taxon>
        <taxon>Dothideomycetes</taxon>
        <taxon>Dothideomycetes incertae sedis</taxon>
        <taxon>Botryosphaeriales</taxon>
        <taxon>Aplosporellaceae</taxon>
        <taxon>Aplosporella</taxon>
    </lineage>
</organism>
<keyword evidence="3" id="KW-1185">Reference proteome</keyword>
<proteinExistence type="predicted"/>
<dbReference type="RefSeq" id="XP_033401894.1">
    <property type="nucleotide sequence ID" value="XM_033545350.1"/>
</dbReference>
<feature type="compositionally biased region" description="Low complexity" evidence="1">
    <location>
        <begin position="70"/>
        <end position="100"/>
    </location>
</feature>
<reference evidence="2" key="1">
    <citation type="journal article" date="2020" name="Stud. Mycol.">
        <title>101 Dothideomycetes genomes: a test case for predicting lifestyles and emergence of pathogens.</title>
        <authorList>
            <person name="Haridas S."/>
            <person name="Albert R."/>
            <person name="Binder M."/>
            <person name="Bloem J."/>
            <person name="Labutti K."/>
            <person name="Salamov A."/>
            <person name="Andreopoulos B."/>
            <person name="Baker S."/>
            <person name="Barry K."/>
            <person name="Bills G."/>
            <person name="Bluhm B."/>
            <person name="Cannon C."/>
            <person name="Castanera R."/>
            <person name="Culley D."/>
            <person name="Daum C."/>
            <person name="Ezra D."/>
            <person name="Gonzalez J."/>
            <person name="Henrissat B."/>
            <person name="Kuo A."/>
            <person name="Liang C."/>
            <person name="Lipzen A."/>
            <person name="Lutzoni F."/>
            <person name="Magnuson J."/>
            <person name="Mondo S."/>
            <person name="Nolan M."/>
            <person name="Ohm R."/>
            <person name="Pangilinan J."/>
            <person name="Park H.-J."/>
            <person name="Ramirez L."/>
            <person name="Alfaro M."/>
            <person name="Sun H."/>
            <person name="Tritt A."/>
            <person name="Yoshinaga Y."/>
            <person name="Zwiers L.-H."/>
            <person name="Turgeon B."/>
            <person name="Goodwin S."/>
            <person name="Spatafora J."/>
            <person name="Crous P."/>
            <person name="Grigoriev I."/>
        </authorList>
    </citation>
    <scope>NUCLEOTIDE SEQUENCE</scope>
    <source>
        <strain evidence="2">CBS 121167</strain>
    </source>
</reference>
<feature type="region of interest" description="Disordered" evidence="1">
    <location>
        <begin position="1"/>
        <end position="37"/>
    </location>
</feature>
<evidence type="ECO:0000313" key="3">
    <source>
        <dbReference type="Proteomes" id="UP000799438"/>
    </source>
</evidence>
<dbReference type="GeneID" id="54302855"/>
<dbReference type="EMBL" id="ML995476">
    <property type="protein sequence ID" value="KAF2146184.1"/>
    <property type="molecule type" value="Genomic_DNA"/>
</dbReference>
<feature type="region of interest" description="Disordered" evidence="1">
    <location>
        <begin position="54"/>
        <end position="113"/>
    </location>
</feature>
<feature type="compositionally biased region" description="Polar residues" evidence="1">
    <location>
        <begin position="25"/>
        <end position="37"/>
    </location>
</feature>
<name>A0A6A6BSH3_9PEZI</name>
<accession>A0A6A6BSH3</accession>
<gene>
    <name evidence="2" type="ORF">K452DRAFT_340792</name>
</gene>
<evidence type="ECO:0000256" key="1">
    <source>
        <dbReference type="SAM" id="MobiDB-lite"/>
    </source>
</evidence>
<dbReference type="AlphaFoldDB" id="A0A6A6BSH3"/>
<evidence type="ECO:0000313" key="2">
    <source>
        <dbReference type="EMBL" id="KAF2146184.1"/>
    </source>
</evidence>
<protein>
    <submittedName>
        <fullName evidence="2">Uncharacterized protein</fullName>
    </submittedName>
</protein>